<evidence type="ECO:0000313" key="3">
    <source>
        <dbReference type="Proteomes" id="UP000280344"/>
    </source>
</evidence>
<dbReference type="InterPro" id="IPR053147">
    <property type="entry name" value="Hsp_HslJ-like"/>
</dbReference>
<dbReference type="InterPro" id="IPR005184">
    <property type="entry name" value="DUF306_Meta_HslJ"/>
</dbReference>
<dbReference type="PANTHER" id="PTHR35535:SF2">
    <property type="entry name" value="DUF306 DOMAIN-CONTAINING PROTEIN"/>
    <property type="match status" value="1"/>
</dbReference>
<keyword evidence="3" id="KW-1185">Reference proteome</keyword>
<reference evidence="2 3" key="1">
    <citation type="submission" date="2018-12" db="EMBL/GenBank/DDBJ databases">
        <title>Complete genome sequence of Flaviflexus sp. H23T48.</title>
        <authorList>
            <person name="Bae J.-W."/>
            <person name="Lee J.-Y."/>
        </authorList>
    </citation>
    <scope>NUCLEOTIDE SEQUENCE [LARGE SCALE GENOMIC DNA]</scope>
    <source>
        <strain evidence="2 3">H23T48</strain>
    </source>
</reference>
<dbReference type="PANTHER" id="PTHR35535">
    <property type="entry name" value="HEAT SHOCK PROTEIN HSLJ"/>
    <property type="match status" value="1"/>
</dbReference>
<proteinExistence type="predicted"/>
<dbReference type="Proteomes" id="UP000280344">
    <property type="component" value="Chromosome"/>
</dbReference>
<dbReference type="AlphaFoldDB" id="A0A3Q9G5U5"/>
<dbReference type="Gene3D" id="2.40.128.270">
    <property type="match status" value="2"/>
</dbReference>
<protein>
    <submittedName>
        <fullName evidence="2">META domain-containing protein</fullName>
    </submittedName>
</protein>
<dbReference type="EMBL" id="CP034593">
    <property type="protein sequence ID" value="AZQ76019.1"/>
    <property type="molecule type" value="Genomic_DNA"/>
</dbReference>
<evidence type="ECO:0000313" key="2">
    <source>
        <dbReference type="EMBL" id="AZQ76019.1"/>
    </source>
</evidence>
<dbReference type="OrthoDB" id="4733425at2"/>
<gene>
    <name evidence="2" type="ORF">EJ997_00455</name>
</gene>
<feature type="domain" description="DUF306" evidence="1">
    <location>
        <begin position="61"/>
        <end position="165"/>
    </location>
</feature>
<organism evidence="2 3">
    <name type="scientific">Flaviflexus ciconiae</name>
    <dbReference type="NCBI Taxonomy" id="2496867"/>
    <lineage>
        <taxon>Bacteria</taxon>
        <taxon>Bacillati</taxon>
        <taxon>Actinomycetota</taxon>
        <taxon>Actinomycetes</taxon>
        <taxon>Actinomycetales</taxon>
        <taxon>Actinomycetaceae</taxon>
        <taxon>Flaviflexus</taxon>
    </lineage>
</organism>
<accession>A0A3Q9G5U5</accession>
<dbReference type="InterPro" id="IPR038670">
    <property type="entry name" value="HslJ-like_sf"/>
</dbReference>
<sequence length="287" mass="30688">MGPRTACCRDPAEADVRLHHSRRKVGAMRFQTVGSALALLLMLASCGSSNDDPSTSGEDMAELAGTSWTATTLAGEDLDNERITAAFSAKSIAGGSGCNRYWRDYETDGTSISFPGSHALTKMMCDAKSMRQETEYHEALSNAETFDLSEDSLTFYNGSGDTLVAYVRASQELVGTTWNVTSYATDSGTVSPIVDTEMWVAFETETGLAATAGCNHFSGTYMANDGGLIVSELAQTEMACVEPEGIMDQESAMGDVINAFASYTIEGNQITILDQSGQTLLTAERQE</sequence>
<name>A0A3Q9G5U5_9ACTO</name>
<evidence type="ECO:0000259" key="1">
    <source>
        <dbReference type="Pfam" id="PF03724"/>
    </source>
</evidence>
<feature type="domain" description="DUF306" evidence="1">
    <location>
        <begin position="171"/>
        <end position="283"/>
    </location>
</feature>
<dbReference type="Pfam" id="PF03724">
    <property type="entry name" value="META"/>
    <property type="match status" value="2"/>
</dbReference>
<dbReference type="KEGG" id="flh:EJ997_00455"/>